<name>A0A068RPS5_9FUNG</name>
<dbReference type="InterPro" id="IPR000326">
    <property type="entry name" value="PAP2/HPO"/>
</dbReference>
<dbReference type="UniPathway" id="UPA00378"/>
<organism evidence="8 9">
    <name type="scientific">Lichtheimia corymbifera JMRC:FSU:9682</name>
    <dbReference type="NCBI Taxonomy" id="1263082"/>
    <lineage>
        <taxon>Eukaryota</taxon>
        <taxon>Fungi</taxon>
        <taxon>Fungi incertae sedis</taxon>
        <taxon>Mucoromycota</taxon>
        <taxon>Mucoromycotina</taxon>
        <taxon>Mucoromycetes</taxon>
        <taxon>Mucorales</taxon>
        <taxon>Lichtheimiaceae</taxon>
        <taxon>Lichtheimia</taxon>
    </lineage>
</organism>
<dbReference type="GO" id="GO:0006487">
    <property type="term" value="P:protein N-linked glycosylation"/>
    <property type="evidence" value="ECO:0007669"/>
    <property type="project" value="UniProtKB-UniRule"/>
</dbReference>
<dbReference type="Gene3D" id="1.20.144.10">
    <property type="entry name" value="Phosphatidic acid phosphatase type 2/haloperoxidase"/>
    <property type="match status" value="1"/>
</dbReference>
<evidence type="ECO:0000256" key="6">
    <source>
        <dbReference type="RuleBase" id="RU367078"/>
    </source>
</evidence>
<evidence type="ECO:0000313" key="8">
    <source>
        <dbReference type="EMBL" id="CDH50966.1"/>
    </source>
</evidence>
<evidence type="ECO:0000256" key="1">
    <source>
        <dbReference type="ARBA" id="ARBA00004141"/>
    </source>
</evidence>
<comment type="similarity">
    <text evidence="6">Belongs to the dolichyldiphosphatase family.</text>
</comment>
<dbReference type="SMART" id="SM00014">
    <property type="entry name" value="acidPPc"/>
    <property type="match status" value="1"/>
</dbReference>
<dbReference type="PANTHER" id="PTHR11247">
    <property type="entry name" value="PALMITOYL-PROTEIN THIOESTERASE/DOLICHYLDIPHOSPHATASE 1"/>
    <property type="match status" value="1"/>
</dbReference>
<evidence type="ECO:0000256" key="5">
    <source>
        <dbReference type="ARBA" id="ARBA00023136"/>
    </source>
</evidence>
<dbReference type="Pfam" id="PF01569">
    <property type="entry name" value="PAP2"/>
    <property type="match status" value="1"/>
</dbReference>
<evidence type="ECO:0000313" key="9">
    <source>
        <dbReference type="Proteomes" id="UP000027586"/>
    </source>
</evidence>
<feature type="domain" description="Phosphatidic acid phosphatase type 2/haloperoxidase" evidence="7">
    <location>
        <begin position="61"/>
        <end position="172"/>
    </location>
</feature>
<evidence type="ECO:0000256" key="2">
    <source>
        <dbReference type="ARBA" id="ARBA00022692"/>
    </source>
</evidence>
<evidence type="ECO:0000256" key="4">
    <source>
        <dbReference type="ARBA" id="ARBA00022989"/>
    </source>
</evidence>
<feature type="transmembrane region" description="Helical" evidence="6">
    <location>
        <begin position="98"/>
        <end position="117"/>
    </location>
</feature>
<dbReference type="VEuPathDB" id="FungiDB:LCOR_02640.1"/>
<dbReference type="AlphaFoldDB" id="A0A068RPS5"/>
<keyword evidence="6" id="KW-0256">Endoplasmic reticulum</keyword>
<protein>
    <recommendedName>
        <fullName evidence="6">Dolichyldiphosphatase</fullName>
        <ecNumber evidence="6">3.6.1.43</ecNumber>
    </recommendedName>
</protein>
<comment type="pathway">
    <text evidence="6">Protein modification; protein glycosylation.</text>
</comment>
<keyword evidence="5 6" id="KW-0472">Membrane</keyword>
<comment type="catalytic activity">
    <reaction evidence="6">
        <text>a di-trans,poly-cis-dolichyl diphosphate + H2O = a di-trans,poly-cis-dolichyl phosphate + phosphate + H(+)</text>
        <dbReference type="Rhea" id="RHEA:14385"/>
        <dbReference type="Rhea" id="RHEA-COMP:19498"/>
        <dbReference type="Rhea" id="RHEA-COMP:19506"/>
        <dbReference type="ChEBI" id="CHEBI:15377"/>
        <dbReference type="ChEBI" id="CHEBI:15378"/>
        <dbReference type="ChEBI" id="CHEBI:43474"/>
        <dbReference type="ChEBI" id="CHEBI:57497"/>
        <dbReference type="ChEBI" id="CHEBI:57683"/>
        <dbReference type="EC" id="3.6.1.43"/>
    </reaction>
</comment>
<dbReference type="GO" id="GO:0005789">
    <property type="term" value="C:endoplasmic reticulum membrane"/>
    <property type="evidence" value="ECO:0007669"/>
    <property type="project" value="UniProtKB-SubCell"/>
</dbReference>
<dbReference type="EMBL" id="CBTN010000008">
    <property type="protein sequence ID" value="CDH50966.1"/>
    <property type="molecule type" value="Genomic_DNA"/>
</dbReference>
<gene>
    <name evidence="8" type="ORF">LCOR_02640.1</name>
</gene>
<proteinExistence type="inferred from homology"/>
<dbReference type="CDD" id="cd03382">
    <property type="entry name" value="PAP2_dolichyldiphosphatase"/>
    <property type="match status" value="1"/>
</dbReference>
<feature type="transmembrane region" description="Helical" evidence="6">
    <location>
        <begin position="59"/>
        <end position="78"/>
    </location>
</feature>
<keyword evidence="3 6" id="KW-0378">Hydrolase</keyword>
<keyword evidence="9" id="KW-1185">Reference proteome</keyword>
<evidence type="ECO:0000259" key="7">
    <source>
        <dbReference type="SMART" id="SM00014"/>
    </source>
</evidence>
<dbReference type="InterPro" id="IPR036938">
    <property type="entry name" value="PAP2/HPO_sf"/>
</dbReference>
<sequence length="228" mass="26080">MTPADMLQHDDTVILASLSLTHVQFDAQDKIAYAFAYITLLPLAILVFYASVIVSRREMAGILILLGQLTNEALNAILKEYLQMARPHSHLGTGYGMPSSHAQFMAFFAVYGSLYLWSCIRLDHTVYKVLATLGMVSLSLLVCYSRIYLEYHSAMQVAAGMGVGTLYGLLWHWIVEFVIRPSEIIDRLLDTPLAKWIYLRDMRAIDNVARWEYHQWLQQRQKSKCKTK</sequence>
<accession>A0A068RPS5</accession>
<dbReference type="OrthoDB" id="302705at2759"/>
<comment type="caution">
    <text evidence="8">The sequence shown here is derived from an EMBL/GenBank/DDBJ whole genome shotgun (WGS) entry which is preliminary data.</text>
</comment>
<dbReference type="PANTHER" id="PTHR11247:SF1">
    <property type="entry name" value="DOLICHYLDIPHOSPHATASE 1"/>
    <property type="match status" value="1"/>
</dbReference>
<feature type="transmembrane region" description="Helical" evidence="6">
    <location>
        <begin position="129"/>
        <end position="149"/>
    </location>
</feature>
<comment type="subcellular location">
    <subcellularLocation>
        <location evidence="6">Endoplasmic reticulum membrane</location>
        <topology evidence="6">Multi-pass membrane protein</topology>
    </subcellularLocation>
    <subcellularLocation>
        <location evidence="1">Membrane</location>
        <topology evidence="1">Multi-pass membrane protein</topology>
    </subcellularLocation>
</comment>
<dbReference type="SUPFAM" id="SSF48317">
    <property type="entry name" value="Acid phosphatase/Vanadium-dependent haloperoxidase"/>
    <property type="match status" value="1"/>
</dbReference>
<dbReference type="GO" id="GO:0047874">
    <property type="term" value="F:dolichyldiphosphatase activity"/>
    <property type="evidence" value="ECO:0007669"/>
    <property type="project" value="UniProtKB-UniRule"/>
</dbReference>
<dbReference type="InterPro" id="IPR039667">
    <property type="entry name" value="Dolichyldiphosphatase_PAP2"/>
</dbReference>
<keyword evidence="4 6" id="KW-1133">Transmembrane helix</keyword>
<dbReference type="GO" id="GO:0008610">
    <property type="term" value="P:lipid biosynthetic process"/>
    <property type="evidence" value="ECO:0007669"/>
    <property type="project" value="TreeGrafter"/>
</dbReference>
<reference evidence="8" key="1">
    <citation type="submission" date="2013-08" db="EMBL/GenBank/DDBJ databases">
        <title>Gene expansion shapes genome architecture in the human pathogen Lichtheimia corymbifera: an evolutionary genomics analysis in the ancient terrestrial Mucorales (Mucoromycotina).</title>
        <authorList>
            <person name="Schwartze V.U."/>
            <person name="Winter S."/>
            <person name="Shelest E."/>
            <person name="Marcet-Houben M."/>
            <person name="Horn F."/>
            <person name="Wehner S."/>
            <person name="Hoffmann K."/>
            <person name="Riege K."/>
            <person name="Sammeth M."/>
            <person name="Nowrousian M."/>
            <person name="Valiante V."/>
            <person name="Linde J."/>
            <person name="Jacobsen I.D."/>
            <person name="Marz M."/>
            <person name="Brakhage A.A."/>
            <person name="Gabaldon T."/>
            <person name="Bocker S."/>
            <person name="Voigt K."/>
        </authorList>
    </citation>
    <scope>NUCLEOTIDE SEQUENCE [LARGE SCALE GENOMIC DNA]</scope>
    <source>
        <strain evidence="8">FSU 9682</strain>
    </source>
</reference>
<feature type="transmembrane region" description="Helical" evidence="6">
    <location>
        <begin position="31"/>
        <end position="52"/>
    </location>
</feature>
<feature type="transmembrane region" description="Helical" evidence="6">
    <location>
        <begin position="155"/>
        <end position="179"/>
    </location>
</feature>
<dbReference type="STRING" id="1263082.A0A068RPS5"/>
<dbReference type="Proteomes" id="UP000027586">
    <property type="component" value="Unassembled WGS sequence"/>
</dbReference>
<dbReference type="EC" id="3.6.1.43" evidence="6"/>
<comment type="function">
    <text evidence="6">Required for efficient N-glycosylation. Necessary for maintaining optimal levels of dolichol-linked oligosaccharides. Hydrolyzes dolichyl pyrophosphate at a very high rate and dolichyl monophosphate at a much lower rate. Does not act on phosphatidate.</text>
</comment>
<evidence type="ECO:0000256" key="3">
    <source>
        <dbReference type="ARBA" id="ARBA00022801"/>
    </source>
</evidence>
<keyword evidence="2 6" id="KW-0812">Transmembrane</keyword>